<feature type="transmembrane region" description="Helical" evidence="7">
    <location>
        <begin position="131"/>
        <end position="150"/>
    </location>
</feature>
<reference evidence="10" key="1">
    <citation type="submission" date="2015-12" db="EMBL/GenBank/DDBJ databases">
        <authorList>
            <person name="Lima A."/>
            <person name="Farahani Zayas N."/>
            <person name="Castro Da Silva M.A."/>
            <person name="Cabral A."/>
            <person name="Pessatti M.L."/>
        </authorList>
    </citation>
    <scope>NUCLEOTIDE SEQUENCE [LARGE SCALE GENOMIC DNA]</scope>
    <source>
        <strain evidence="10">LAMA 842</strain>
    </source>
</reference>
<evidence type="ECO:0000256" key="7">
    <source>
        <dbReference type="SAM" id="Phobius"/>
    </source>
</evidence>
<evidence type="ECO:0000256" key="1">
    <source>
        <dbReference type="ARBA" id="ARBA00004651"/>
    </source>
</evidence>
<keyword evidence="3" id="KW-1003">Cell membrane</keyword>
<dbReference type="GO" id="GO:0005886">
    <property type="term" value="C:plasma membrane"/>
    <property type="evidence" value="ECO:0007669"/>
    <property type="project" value="UniProtKB-SubCell"/>
</dbReference>
<accession>A0A137S2H8</accession>
<dbReference type="InterPro" id="IPR001958">
    <property type="entry name" value="Tet-R_TetA/multi-R_MdtG-like"/>
</dbReference>
<feature type="transmembrane region" description="Helical" evidence="7">
    <location>
        <begin position="336"/>
        <end position="359"/>
    </location>
</feature>
<dbReference type="EMBL" id="LOCO01000032">
    <property type="protein sequence ID" value="KXO06624.1"/>
    <property type="molecule type" value="Genomic_DNA"/>
</dbReference>
<dbReference type="InterPro" id="IPR011701">
    <property type="entry name" value="MFS"/>
</dbReference>
<dbReference type="PATRIC" id="fig|1306954.6.peg.2680"/>
<dbReference type="Gene3D" id="1.20.1250.20">
    <property type="entry name" value="MFS general substrate transporter like domains"/>
    <property type="match status" value="1"/>
</dbReference>
<feature type="transmembrane region" description="Helical" evidence="7">
    <location>
        <begin position="246"/>
        <end position="265"/>
    </location>
</feature>
<dbReference type="InterPro" id="IPR036259">
    <property type="entry name" value="MFS_trans_sf"/>
</dbReference>
<dbReference type="InterPro" id="IPR050171">
    <property type="entry name" value="MFS_Transporters"/>
</dbReference>
<keyword evidence="2" id="KW-0813">Transport</keyword>
<keyword evidence="4 7" id="KW-0812">Transmembrane</keyword>
<dbReference type="Pfam" id="PF07690">
    <property type="entry name" value="MFS_1"/>
    <property type="match status" value="1"/>
</dbReference>
<feature type="transmembrane region" description="Helical" evidence="7">
    <location>
        <begin position="365"/>
        <end position="384"/>
    </location>
</feature>
<feature type="transmembrane region" description="Helical" evidence="7">
    <location>
        <begin position="297"/>
        <end position="315"/>
    </location>
</feature>
<dbReference type="RefSeq" id="WP_061333573.1">
    <property type="nucleotide sequence ID" value="NZ_LOCO01000032.1"/>
</dbReference>
<feature type="domain" description="Major facilitator superfamily (MFS) profile" evidence="8">
    <location>
        <begin position="8"/>
        <end position="389"/>
    </location>
</feature>
<evidence type="ECO:0000256" key="6">
    <source>
        <dbReference type="ARBA" id="ARBA00023136"/>
    </source>
</evidence>
<feature type="transmembrane region" description="Helical" evidence="7">
    <location>
        <begin position="75"/>
        <end position="91"/>
    </location>
</feature>
<dbReference type="InterPro" id="IPR020846">
    <property type="entry name" value="MFS_dom"/>
</dbReference>
<feature type="transmembrane region" description="Helical" evidence="7">
    <location>
        <begin position="43"/>
        <end position="63"/>
    </location>
</feature>
<organism evidence="9 10">
    <name type="scientific">Marinobacter excellens LAMA 842</name>
    <dbReference type="NCBI Taxonomy" id="1306954"/>
    <lineage>
        <taxon>Bacteria</taxon>
        <taxon>Pseudomonadati</taxon>
        <taxon>Pseudomonadota</taxon>
        <taxon>Gammaproteobacteria</taxon>
        <taxon>Pseudomonadales</taxon>
        <taxon>Marinobacteraceae</taxon>
        <taxon>Marinobacter</taxon>
    </lineage>
</organism>
<feature type="transmembrane region" description="Helical" evidence="7">
    <location>
        <begin position="12"/>
        <end position="31"/>
    </location>
</feature>
<gene>
    <name evidence="9" type="ORF">J122_3846</name>
</gene>
<dbReference type="Proteomes" id="UP000070282">
    <property type="component" value="Unassembled WGS sequence"/>
</dbReference>
<comment type="subcellular location">
    <subcellularLocation>
        <location evidence="1">Cell membrane</location>
        <topology evidence="1">Multi-pass membrane protein</topology>
    </subcellularLocation>
</comment>
<keyword evidence="10" id="KW-1185">Reference proteome</keyword>
<evidence type="ECO:0000256" key="2">
    <source>
        <dbReference type="ARBA" id="ARBA00022448"/>
    </source>
</evidence>
<protein>
    <submittedName>
        <fullName evidence="9">Putative transport protein</fullName>
    </submittedName>
</protein>
<dbReference type="PANTHER" id="PTHR23517">
    <property type="entry name" value="RESISTANCE PROTEIN MDTM, PUTATIVE-RELATED-RELATED"/>
    <property type="match status" value="1"/>
</dbReference>
<dbReference type="GO" id="GO:0022857">
    <property type="term" value="F:transmembrane transporter activity"/>
    <property type="evidence" value="ECO:0007669"/>
    <property type="project" value="InterPro"/>
</dbReference>
<dbReference type="PRINTS" id="PR01035">
    <property type="entry name" value="TCRTETA"/>
</dbReference>
<keyword evidence="5 7" id="KW-1133">Transmembrane helix</keyword>
<feature type="transmembrane region" description="Helical" evidence="7">
    <location>
        <begin position="97"/>
        <end position="119"/>
    </location>
</feature>
<name>A0A137S2H8_9GAMM</name>
<sequence>MNALEKRSVMALASVYAMRMLGLFMVMPVFVLLGSDLQGATPALIGLAIGAYGLSQALLQIPFGLLSDRVGRKRMIYIGLVLFAAGSLLAASTDSIYVVIAGRILQGAGAIASVLMALLSDLTREEERTKAMAMVGISIGLSFSVSLVVGPLLGSLWGLSGIFYATAAMAMVALFIVARVVPTPHAHRISADTHPAREMVGRVLRDGRLLRLDFGIFILHFALTALFLVFPTMLQDQLGLASVSHWWFYLTVMVTSFFAMVPFIIIGEKKRVMKPVLCGAIALLSLATAALTGVEKSLWLAWGVLFFFFTAFNLLEASLPSLISKEAPAASKGTAMGVYSTSQFFGAFLGGALGGYLLQSAGLEGVLWLMAGGLAAWFLVALTMPAPNYTTSFVVELEQVLPAGFDEIDETLRRLPGVQDVVIVEDAATAYLKVDRQHFHEDQLAHFEFVRQGKGS</sequence>
<proteinExistence type="predicted"/>
<evidence type="ECO:0000256" key="4">
    <source>
        <dbReference type="ARBA" id="ARBA00022692"/>
    </source>
</evidence>
<evidence type="ECO:0000313" key="10">
    <source>
        <dbReference type="Proteomes" id="UP000070282"/>
    </source>
</evidence>
<dbReference type="PROSITE" id="PS50850">
    <property type="entry name" value="MFS"/>
    <property type="match status" value="1"/>
</dbReference>
<dbReference type="Gene3D" id="3.30.70.100">
    <property type="match status" value="1"/>
</dbReference>
<evidence type="ECO:0000259" key="8">
    <source>
        <dbReference type="PROSITE" id="PS50850"/>
    </source>
</evidence>
<feature type="transmembrane region" description="Helical" evidence="7">
    <location>
        <begin position="156"/>
        <end position="178"/>
    </location>
</feature>
<keyword evidence="6 7" id="KW-0472">Membrane</keyword>
<evidence type="ECO:0000313" key="9">
    <source>
        <dbReference type="EMBL" id="KXO06624.1"/>
    </source>
</evidence>
<comment type="caution">
    <text evidence="9">The sequence shown here is derived from an EMBL/GenBank/DDBJ whole genome shotgun (WGS) entry which is preliminary data.</text>
</comment>
<dbReference type="CDD" id="cd17472">
    <property type="entry name" value="MFS_YajR_like"/>
    <property type="match status" value="1"/>
</dbReference>
<dbReference type="SUPFAM" id="SSF103473">
    <property type="entry name" value="MFS general substrate transporter"/>
    <property type="match status" value="1"/>
</dbReference>
<dbReference type="PANTHER" id="PTHR23517:SF2">
    <property type="entry name" value="MULTIDRUG RESISTANCE PROTEIN MDTH"/>
    <property type="match status" value="1"/>
</dbReference>
<evidence type="ECO:0000256" key="5">
    <source>
        <dbReference type="ARBA" id="ARBA00022989"/>
    </source>
</evidence>
<dbReference type="AlphaFoldDB" id="A0A137S2H8"/>
<feature type="transmembrane region" description="Helical" evidence="7">
    <location>
        <begin position="272"/>
        <end position="291"/>
    </location>
</feature>
<evidence type="ECO:0000256" key="3">
    <source>
        <dbReference type="ARBA" id="ARBA00022475"/>
    </source>
</evidence>
<feature type="transmembrane region" description="Helical" evidence="7">
    <location>
        <begin position="214"/>
        <end position="234"/>
    </location>
</feature>